<feature type="region of interest" description="Disordered" evidence="5">
    <location>
        <begin position="63"/>
        <end position="89"/>
    </location>
</feature>
<feature type="transmembrane region" description="Helical" evidence="6">
    <location>
        <begin position="618"/>
        <end position="639"/>
    </location>
</feature>
<dbReference type="GO" id="GO:0005216">
    <property type="term" value="F:monoatomic ion channel activity"/>
    <property type="evidence" value="ECO:0007669"/>
    <property type="project" value="InterPro"/>
</dbReference>
<feature type="domain" description="RyR/IP3R Homology associated" evidence="8">
    <location>
        <begin position="136"/>
        <end position="242"/>
    </location>
</feature>
<protein>
    <recommendedName>
        <fullName evidence="11">Ion transport domain-containing protein</fullName>
    </recommendedName>
</protein>
<dbReference type="Pfam" id="PF08454">
    <property type="entry name" value="RIH_assoc"/>
    <property type="match status" value="1"/>
</dbReference>
<feature type="non-terminal residue" evidence="9">
    <location>
        <position position="1"/>
    </location>
</feature>
<dbReference type="Proteomes" id="UP001190700">
    <property type="component" value="Unassembled WGS sequence"/>
</dbReference>
<dbReference type="EMBL" id="LGRX02001606">
    <property type="protein sequence ID" value="KAK3285837.1"/>
    <property type="molecule type" value="Genomic_DNA"/>
</dbReference>
<proteinExistence type="predicted"/>
<dbReference type="AlphaFoldDB" id="A0AAE0GX54"/>
<dbReference type="InterPro" id="IPR015925">
    <property type="entry name" value="Ryanodine_IP3_receptor"/>
</dbReference>
<gene>
    <name evidence="9" type="ORF">CYMTET_6566</name>
</gene>
<evidence type="ECO:0000259" key="8">
    <source>
        <dbReference type="Pfam" id="PF08454"/>
    </source>
</evidence>
<evidence type="ECO:0000256" key="4">
    <source>
        <dbReference type="ARBA" id="ARBA00023136"/>
    </source>
</evidence>
<feature type="compositionally biased region" description="Low complexity" evidence="5">
    <location>
        <begin position="65"/>
        <end position="79"/>
    </location>
</feature>
<dbReference type="GO" id="GO:0006816">
    <property type="term" value="P:calcium ion transport"/>
    <property type="evidence" value="ECO:0007669"/>
    <property type="project" value="InterPro"/>
</dbReference>
<reference evidence="9 10" key="1">
    <citation type="journal article" date="2015" name="Genome Biol. Evol.">
        <title>Comparative Genomics of a Bacterivorous Green Alga Reveals Evolutionary Causalities and Consequences of Phago-Mixotrophic Mode of Nutrition.</title>
        <authorList>
            <person name="Burns J.A."/>
            <person name="Paasch A."/>
            <person name="Narechania A."/>
            <person name="Kim E."/>
        </authorList>
    </citation>
    <scope>NUCLEOTIDE SEQUENCE [LARGE SCALE GENOMIC DNA]</scope>
    <source>
        <strain evidence="9 10">PLY_AMNH</strain>
    </source>
</reference>
<feature type="transmembrane region" description="Helical" evidence="6">
    <location>
        <begin position="552"/>
        <end position="573"/>
    </location>
</feature>
<evidence type="ECO:0000256" key="5">
    <source>
        <dbReference type="SAM" id="MobiDB-lite"/>
    </source>
</evidence>
<organism evidence="9 10">
    <name type="scientific">Cymbomonas tetramitiformis</name>
    <dbReference type="NCBI Taxonomy" id="36881"/>
    <lineage>
        <taxon>Eukaryota</taxon>
        <taxon>Viridiplantae</taxon>
        <taxon>Chlorophyta</taxon>
        <taxon>Pyramimonadophyceae</taxon>
        <taxon>Pyramimonadales</taxon>
        <taxon>Pyramimonadaceae</taxon>
        <taxon>Cymbomonas</taxon>
    </lineage>
</organism>
<keyword evidence="4 6" id="KW-0472">Membrane</keyword>
<dbReference type="InterPro" id="IPR013662">
    <property type="entry name" value="RIH_assoc-dom"/>
</dbReference>
<feature type="transmembrane region" description="Helical" evidence="6">
    <location>
        <begin position="512"/>
        <end position="532"/>
    </location>
</feature>
<evidence type="ECO:0000259" key="7">
    <source>
        <dbReference type="Pfam" id="PF00520"/>
    </source>
</evidence>
<evidence type="ECO:0000313" key="10">
    <source>
        <dbReference type="Proteomes" id="UP001190700"/>
    </source>
</evidence>
<evidence type="ECO:0008006" key="11">
    <source>
        <dbReference type="Google" id="ProtNLM"/>
    </source>
</evidence>
<feature type="transmembrane region" description="Helical" evidence="6">
    <location>
        <begin position="666"/>
        <end position="689"/>
    </location>
</feature>
<feature type="transmembrane region" description="Helical" evidence="6">
    <location>
        <begin position="769"/>
        <end position="791"/>
    </location>
</feature>
<comment type="caution">
    <text evidence="9">The sequence shown here is derived from an EMBL/GenBank/DDBJ whole genome shotgun (WGS) entry which is preliminary data.</text>
</comment>
<dbReference type="PANTHER" id="PTHR13715:SF99">
    <property type="entry name" value="INOSITOL 1,4,5-TRISPHOSPHATE RECEPTOR-LIKE PROTEIN A"/>
    <property type="match status" value="1"/>
</dbReference>
<dbReference type="Gene3D" id="1.10.287.70">
    <property type="match status" value="1"/>
</dbReference>
<keyword evidence="2 6" id="KW-0812">Transmembrane</keyword>
<name>A0AAE0GX54_9CHLO</name>
<sequence length="985" mass="112701">FTVLKPSADTPTISEADSKKSIENLHQFLLHVHKPASHLEWLKWRKQRKADAAVEGKVNRAQREAAASLSRPSAALGPAGVPRISEDGDSLRPLHDMLGAEMLGDKPPELVGEGGGMGPESWDASMPLESMLRSSRLQCALRMMQLLVEGHYHAMQNLFQSQADFSAESIDMLSELVRFLEALQPGVADTFLTTHSNVITDPTIVNITIQVLATILELIQGPCHTTLEATVRSPFLQVAERLIVSCKYNPQDDLLDLEDEDSNTISLKNQMKTMILDIYLALMSIHSLSPVKQAFVNRRMTGIINYHLLMEEAEHIRSFCAAAWAEDAAPAGTLRIAFASRAIRQASMSSQDQEAWQKRLLSLRSEALKRVFLTMEMDEFNMQHAQLDEPTCSASLCAKRQRVGGFCFGHARMITKELNDFFLANTCSVEVHHNNRIQKIHFEVTRECRAKLTDRQWQQRAKETMYDVPRGNPKEKMEGMIDRMALVLFSLKHHKEMGAGRNRYLSYLMQDYIYLMLLQLPFYISLVILTVATFTYGKSISDWEANAIPNTIAAVLGYSQVAVCTLVFVLFIVKEARVISFKERQRENKEDLEHLLKVSTSINWNWQTASAVLQNYRFWFLVVFVVGASLGVILSPFFFSIHLTDFLVHSPAGQEVMHTVLVGGPMLMRTGCVGLLVIFLYSICGWVFFSEYLDRDIATFEESHDRPYSSDDNKFCHTLFECVGMHLITGFSNLGSFEGVYGDAVNEWYPARVVPSYYYNDPIFQVRTLFILSFTIIWGFLVSNIMTGQIVEAFTQIRQNRLENSRDLEEKCFICSRDRYAFEQRKGTGEFGFQHHIEHEHNPLHYLFYLDYLMQIDVQEFTGVESFVAKALRDMMGKRTEWLPINRALQLERIEQQQLMSRDDDASTEQQRHTLSTIQLMESHMKHVDSKLRHLEEAHKESCAHSDERLRSLEDMCSQMLLLLVKREKDQHNGMEDQSQCRDNI</sequence>
<keyword evidence="10" id="KW-1185">Reference proteome</keyword>
<accession>A0AAE0GX54</accession>
<feature type="domain" description="Ion transport" evidence="7">
    <location>
        <begin position="551"/>
        <end position="800"/>
    </location>
</feature>
<evidence type="ECO:0000256" key="3">
    <source>
        <dbReference type="ARBA" id="ARBA00022989"/>
    </source>
</evidence>
<evidence type="ECO:0000256" key="2">
    <source>
        <dbReference type="ARBA" id="ARBA00022692"/>
    </source>
</evidence>
<dbReference type="InterPro" id="IPR005821">
    <property type="entry name" value="Ion_trans_dom"/>
</dbReference>
<evidence type="ECO:0000256" key="6">
    <source>
        <dbReference type="SAM" id="Phobius"/>
    </source>
</evidence>
<evidence type="ECO:0000313" key="9">
    <source>
        <dbReference type="EMBL" id="KAK3285837.1"/>
    </source>
</evidence>
<dbReference type="GO" id="GO:0016020">
    <property type="term" value="C:membrane"/>
    <property type="evidence" value="ECO:0007669"/>
    <property type="project" value="UniProtKB-SubCell"/>
</dbReference>
<dbReference type="Pfam" id="PF00520">
    <property type="entry name" value="Ion_trans"/>
    <property type="match status" value="1"/>
</dbReference>
<dbReference type="PANTHER" id="PTHR13715">
    <property type="entry name" value="RYANODINE RECEPTOR AND IP3 RECEPTOR"/>
    <property type="match status" value="1"/>
</dbReference>
<keyword evidence="3 6" id="KW-1133">Transmembrane helix</keyword>
<evidence type="ECO:0000256" key="1">
    <source>
        <dbReference type="ARBA" id="ARBA00004141"/>
    </source>
</evidence>
<comment type="subcellular location">
    <subcellularLocation>
        <location evidence="1">Membrane</location>
        <topology evidence="1">Multi-pass membrane protein</topology>
    </subcellularLocation>
</comment>